<dbReference type="Proteomes" id="UP000011651">
    <property type="component" value="Unassembled WGS sequence"/>
</dbReference>
<dbReference type="PROSITE" id="PS52016">
    <property type="entry name" value="TONB_DEPENDENT_REC_3"/>
    <property type="match status" value="1"/>
</dbReference>
<dbReference type="GO" id="GO:0015344">
    <property type="term" value="F:siderophore uptake transmembrane transporter activity"/>
    <property type="evidence" value="ECO:0007669"/>
    <property type="project" value="TreeGrafter"/>
</dbReference>
<feature type="domain" description="TonB-dependent receptor-like beta-barrel" evidence="13">
    <location>
        <begin position="202"/>
        <end position="640"/>
    </location>
</feature>
<keyword evidence="6" id="KW-0406">Ion transport</keyword>
<dbReference type="Gene3D" id="2.170.130.10">
    <property type="entry name" value="TonB-dependent receptor, plug domain"/>
    <property type="match status" value="1"/>
</dbReference>
<sequence>MLTHIEHTMKDEVMSPCLRRTLLASAISSLASSALWAQEAPRLDDMVVTASGFEQQITHAPASISVVSREELERGHYQSVTDALRDVPGVIITGGGAGDNGQDISIRGMPSQYTLILVDGRPQNSRESRPNGSAGFEQDWLPPLQAIERIEVVRGPMSTLYGSDAIGGVINVITRKVAQEWHGNVQLDTVLQEDSDSGDSRQANFYLSGPLVGDRLGLQLYGRASQRDEDNILNGYEDKSLQSLTARFSLAASKKHDFTFEAGITEQERESLMGNSAPSEGCRGGCEDSFNDYTHQHVALTHSGRFDWGTSETYLQRERSENKSRDIEITNTTAKTSAVIPLGMHMVTVGANYEEESLDDSTTNQLPGSDRSEIENSQWALFVEDEWMLTDSWALTGGLRVDDDDNYGSHLSPRLYSVWNMTPDWTLKGGVSTGYRAPNLREITPDWGQVSRGGNIYGNPDLEPETSLNKELALLYANDSGLNGSVTVFHNDFDDKITRIACPIDICTDGANDYGSDPTYRVNVDEAVTQGVEASVAAPLTDTVELTASYTYTDSEQKSGEYAGEPLTQLPKHQVSASLDWQVSAKLSQWTKVTYRGEESQPTTGPSQSSIVAPSYTFVDAGIGYQLNESTQLNAGIYNLFDEAIDYDEYGYVEDGRRVWLGLNVAF</sequence>
<evidence type="ECO:0000256" key="11">
    <source>
        <dbReference type="PROSITE-ProRule" id="PRU10144"/>
    </source>
</evidence>
<dbReference type="EMBL" id="AOPO01000018">
    <property type="protein sequence ID" value="ELY20446.1"/>
    <property type="molecule type" value="Genomic_DNA"/>
</dbReference>
<dbReference type="GO" id="GO:0009279">
    <property type="term" value="C:cell outer membrane"/>
    <property type="evidence" value="ECO:0007669"/>
    <property type="project" value="UniProtKB-SubCell"/>
</dbReference>
<dbReference type="AlphaFoldDB" id="L9U753"/>
<dbReference type="GO" id="GO:0044718">
    <property type="term" value="P:siderophore transmembrane transport"/>
    <property type="evidence" value="ECO:0007669"/>
    <property type="project" value="TreeGrafter"/>
</dbReference>
<evidence type="ECO:0000256" key="6">
    <source>
        <dbReference type="ARBA" id="ARBA00023065"/>
    </source>
</evidence>
<dbReference type="PANTHER" id="PTHR30069:SF53">
    <property type="entry name" value="COLICIN I RECEPTOR-RELATED"/>
    <property type="match status" value="1"/>
</dbReference>
<comment type="caution">
    <text evidence="15">The sequence shown here is derived from an EMBL/GenBank/DDBJ whole genome shotgun (WGS) entry which is preliminary data.</text>
</comment>
<evidence type="ECO:0000256" key="5">
    <source>
        <dbReference type="ARBA" id="ARBA00022729"/>
    </source>
</evidence>
<evidence type="ECO:0000256" key="8">
    <source>
        <dbReference type="ARBA" id="ARBA00023136"/>
    </source>
</evidence>
<keyword evidence="8 10" id="KW-0472">Membrane</keyword>
<evidence type="ECO:0000256" key="12">
    <source>
        <dbReference type="RuleBase" id="RU003357"/>
    </source>
</evidence>
<feature type="domain" description="TonB-dependent receptor plug" evidence="14">
    <location>
        <begin position="59"/>
        <end position="169"/>
    </location>
</feature>
<evidence type="ECO:0000256" key="10">
    <source>
        <dbReference type="PROSITE-ProRule" id="PRU01360"/>
    </source>
</evidence>
<dbReference type="NCBIfam" id="NF010010">
    <property type="entry name" value="PRK13483.1"/>
    <property type="match status" value="1"/>
</dbReference>
<gene>
    <name evidence="15" type="ORF">HALTITAN_2895</name>
</gene>
<dbReference type="Gene3D" id="2.40.170.20">
    <property type="entry name" value="TonB-dependent receptor, beta-barrel domain"/>
    <property type="match status" value="1"/>
</dbReference>
<evidence type="ECO:0000256" key="4">
    <source>
        <dbReference type="ARBA" id="ARBA00022692"/>
    </source>
</evidence>
<keyword evidence="3 10" id="KW-1134">Transmembrane beta strand</keyword>
<keyword evidence="5" id="KW-0732">Signal</keyword>
<comment type="subcellular location">
    <subcellularLocation>
        <location evidence="1 10">Cell outer membrane</location>
        <topology evidence="1 10">Multi-pass membrane protein</topology>
    </subcellularLocation>
</comment>
<dbReference type="Pfam" id="PF07715">
    <property type="entry name" value="Plug"/>
    <property type="match status" value="1"/>
</dbReference>
<evidence type="ECO:0000256" key="3">
    <source>
        <dbReference type="ARBA" id="ARBA00022452"/>
    </source>
</evidence>
<evidence type="ECO:0000256" key="7">
    <source>
        <dbReference type="ARBA" id="ARBA00023077"/>
    </source>
</evidence>
<evidence type="ECO:0000259" key="13">
    <source>
        <dbReference type="Pfam" id="PF00593"/>
    </source>
</evidence>
<reference evidence="15 16" key="1">
    <citation type="journal article" date="2013" name="Genome Announc.">
        <title>Draft Genome of the Marine Gammaproteobacterium Halomonas titanicae.</title>
        <authorList>
            <person name="Sanchez-Porro C."/>
            <person name="de la Haba R.R."/>
            <person name="Cruz-Hernandez N."/>
            <person name="Gonzalez J.M."/>
            <person name="Reyes-Guirao C."/>
            <person name="Navarro-Sampedro L."/>
            <person name="Carballo M."/>
            <person name="Ventosa A."/>
        </authorList>
    </citation>
    <scope>NUCLEOTIDE SEQUENCE [LARGE SCALE GENOMIC DNA]</scope>
    <source>
        <strain evidence="15 16">BH1</strain>
    </source>
</reference>
<dbReference type="InterPro" id="IPR039426">
    <property type="entry name" value="TonB-dep_rcpt-like"/>
</dbReference>
<dbReference type="InterPro" id="IPR036942">
    <property type="entry name" value="Beta-barrel_TonB_sf"/>
</dbReference>
<evidence type="ECO:0000256" key="2">
    <source>
        <dbReference type="ARBA" id="ARBA00022448"/>
    </source>
</evidence>
<keyword evidence="7 12" id="KW-0798">TonB box</keyword>
<name>L9U753_9GAMM</name>
<evidence type="ECO:0000256" key="1">
    <source>
        <dbReference type="ARBA" id="ARBA00004571"/>
    </source>
</evidence>
<dbReference type="PATRIC" id="fig|1204738.3.peg.4354"/>
<feature type="short sequence motif" description="TonB C-terminal box" evidence="11">
    <location>
        <begin position="650"/>
        <end position="667"/>
    </location>
</feature>
<keyword evidence="4 10" id="KW-0812">Transmembrane</keyword>
<organism evidence="15 16">
    <name type="scientific">Vreelandella titanicae BH1</name>
    <dbReference type="NCBI Taxonomy" id="1204738"/>
    <lineage>
        <taxon>Bacteria</taxon>
        <taxon>Pseudomonadati</taxon>
        <taxon>Pseudomonadota</taxon>
        <taxon>Gammaproteobacteria</taxon>
        <taxon>Oceanospirillales</taxon>
        <taxon>Halomonadaceae</taxon>
        <taxon>Vreelandella</taxon>
    </lineage>
</organism>
<keyword evidence="9 10" id="KW-0998">Cell outer membrane</keyword>
<proteinExistence type="inferred from homology"/>
<dbReference type="InterPro" id="IPR010917">
    <property type="entry name" value="TonB_rcpt_CS"/>
</dbReference>
<evidence type="ECO:0000256" key="9">
    <source>
        <dbReference type="ARBA" id="ARBA00023237"/>
    </source>
</evidence>
<comment type="similarity">
    <text evidence="10 12">Belongs to the TonB-dependent receptor family.</text>
</comment>
<dbReference type="Pfam" id="PF00593">
    <property type="entry name" value="TonB_dep_Rec_b-barrel"/>
    <property type="match status" value="1"/>
</dbReference>
<dbReference type="InterPro" id="IPR037066">
    <property type="entry name" value="Plug_dom_sf"/>
</dbReference>
<keyword evidence="2 10" id="KW-0813">Transport</keyword>
<dbReference type="PANTHER" id="PTHR30069">
    <property type="entry name" value="TONB-DEPENDENT OUTER MEMBRANE RECEPTOR"/>
    <property type="match status" value="1"/>
</dbReference>
<dbReference type="InterPro" id="IPR000531">
    <property type="entry name" value="Beta-barrel_TonB"/>
</dbReference>
<dbReference type="SUPFAM" id="SSF56935">
    <property type="entry name" value="Porins"/>
    <property type="match status" value="1"/>
</dbReference>
<evidence type="ECO:0000313" key="15">
    <source>
        <dbReference type="EMBL" id="ELY20446.1"/>
    </source>
</evidence>
<evidence type="ECO:0000313" key="16">
    <source>
        <dbReference type="Proteomes" id="UP000011651"/>
    </source>
</evidence>
<keyword evidence="15" id="KW-0675">Receptor</keyword>
<protein>
    <submittedName>
        <fullName evidence="15">TonB-dependent receptor, beta-barrel</fullName>
    </submittedName>
</protein>
<dbReference type="InterPro" id="IPR012910">
    <property type="entry name" value="Plug_dom"/>
</dbReference>
<evidence type="ECO:0000259" key="14">
    <source>
        <dbReference type="Pfam" id="PF07715"/>
    </source>
</evidence>
<dbReference type="PROSITE" id="PS01156">
    <property type="entry name" value="TONB_DEPENDENT_REC_2"/>
    <property type="match status" value="1"/>
</dbReference>
<accession>L9U753</accession>
<dbReference type="CDD" id="cd01347">
    <property type="entry name" value="ligand_gated_channel"/>
    <property type="match status" value="1"/>
</dbReference>